<keyword evidence="7" id="KW-0175">Coiled coil</keyword>
<keyword evidence="5 11" id="KW-0418">Kinase</keyword>
<dbReference type="SUPFAM" id="SSF47384">
    <property type="entry name" value="Homodimeric domain of signal transducing histidine kinase"/>
    <property type="match status" value="1"/>
</dbReference>
<dbReference type="InterPro" id="IPR036890">
    <property type="entry name" value="HATPase_C_sf"/>
</dbReference>
<evidence type="ECO:0000256" key="5">
    <source>
        <dbReference type="ARBA" id="ARBA00022777"/>
    </source>
</evidence>
<keyword evidence="9" id="KW-1133">Transmembrane helix</keyword>
<dbReference type="Pfam" id="PF16926">
    <property type="entry name" value="HisKA_4TM"/>
    <property type="match status" value="1"/>
</dbReference>
<feature type="transmembrane region" description="Helical" evidence="9">
    <location>
        <begin position="116"/>
        <end position="135"/>
    </location>
</feature>
<feature type="transmembrane region" description="Helical" evidence="9">
    <location>
        <begin position="52"/>
        <end position="74"/>
    </location>
</feature>
<dbReference type="Pfam" id="PF02518">
    <property type="entry name" value="HATPase_c"/>
    <property type="match status" value="1"/>
</dbReference>
<proteinExistence type="predicted"/>
<dbReference type="InterPro" id="IPR050736">
    <property type="entry name" value="Sensor_HK_Regulatory"/>
</dbReference>
<keyword evidence="12" id="KW-1185">Reference proteome</keyword>
<feature type="domain" description="Histidine kinase" evidence="10">
    <location>
        <begin position="174"/>
        <end position="398"/>
    </location>
</feature>
<evidence type="ECO:0000256" key="7">
    <source>
        <dbReference type="SAM" id="Coils"/>
    </source>
</evidence>
<dbReference type="InterPro" id="IPR003594">
    <property type="entry name" value="HATPase_dom"/>
</dbReference>
<dbReference type="Gene3D" id="1.10.287.130">
    <property type="match status" value="1"/>
</dbReference>
<dbReference type="Gene3D" id="3.30.565.10">
    <property type="entry name" value="Histidine kinase-like ATPase, C-terminal domain"/>
    <property type="match status" value="1"/>
</dbReference>
<dbReference type="InterPro" id="IPR003661">
    <property type="entry name" value="HisK_dim/P_dom"/>
</dbReference>
<feature type="transmembrane region" description="Helical" evidence="9">
    <location>
        <begin position="86"/>
        <end position="104"/>
    </location>
</feature>
<feature type="region of interest" description="Disordered" evidence="8">
    <location>
        <begin position="284"/>
        <end position="333"/>
    </location>
</feature>
<dbReference type="EC" id="2.7.13.3" evidence="2"/>
<dbReference type="RefSeq" id="WP_188127930.1">
    <property type="nucleotide sequence ID" value="NZ_BAAADP010000005.1"/>
</dbReference>
<feature type="transmembrane region" description="Helical" evidence="9">
    <location>
        <begin position="20"/>
        <end position="40"/>
    </location>
</feature>
<dbReference type="InterPro" id="IPR031623">
    <property type="entry name" value="HisKA_4TM"/>
</dbReference>
<dbReference type="SMART" id="SM00388">
    <property type="entry name" value="HisKA"/>
    <property type="match status" value="1"/>
</dbReference>
<dbReference type="InterPro" id="IPR005467">
    <property type="entry name" value="His_kinase_dom"/>
</dbReference>
<feature type="compositionally biased region" description="Basic and acidic residues" evidence="8">
    <location>
        <begin position="309"/>
        <end position="320"/>
    </location>
</feature>
<feature type="coiled-coil region" evidence="7">
    <location>
        <begin position="137"/>
        <end position="174"/>
    </location>
</feature>
<keyword evidence="9" id="KW-0472">Membrane</keyword>
<accession>A0A1I3BNQ5</accession>
<gene>
    <name evidence="11" type="ORF">SAMN04488066_11424</name>
</gene>
<dbReference type="InterPro" id="IPR004358">
    <property type="entry name" value="Sig_transdc_His_kin-like_C"/>
</dbReference>
<evidence type="ECO:0000259" key="10">
    <source>
        <dbReference type="PROSITE" id="PS50109"/>
    </source>
</evidence>
<dbReference type="SMART" id="SM00387">
    <property type="entry name" value="HATPase_c"/>
    <property type="match status" value="1"/>
</dbReference>
<dbReference type="SUPFAM" id="SSF55874">
    <property type="entry name" value="ATPase domain of HSP90 chaperone/DNA topoisomerase II/histidine kinase"/>
    <property type="match status" value="1"/>
</dbReference>
<evidence type="ECO:0000256" key="3">
    <source>
        <dbReference type="ARBA" id="ARBA00022553"/>
    </source>
</evidence>
<dbReference type="PANTHER" id="PTHR43711">
    <property type="entry name" value="TWO-COMPONENT HISTIDINE KINASE"/>
    <property type="match status" value="1"/>
</dbReference>
<evidence type="ECO:0000256" key="2">
    <source>
        <dbReference type="ARBA" id="ARBA00012438"/>
    </source>
</evidence>
<dbReference type="CDD" id="cd00082">
    <property type="entry name" value="HisKA"/>
    <property type="match status" value="1"/>
</dbReference>
<keyword evidence="4" id="KW-0808">Transferase</keyword>
<dbReference type="PROSITE" id="PS50109">
    <property type="entry name" value="HIS_KIN"/>
    <property type="match status" value="1"/>
</dbReference>
<evidence type="ECO:0000256" key="6">
    <source>
        <dbReference type="ARBA" id="ARBA00023012"/>
    </source>
</evidence>
<comment type="catalytic activity">
    <reaction evidence="1">
        <text>ATP + protein L-histidine = ADP + protein N-phospho-L-histidine.</text>
        <dbReference type="EC" id="2.7.13.3"/>
    </reaction>
</comment>
<keyword evidence="3" id="KW-0597">Phosphoprotein</keyword>
<keyword evidence="6" id="KW-0902">Two-component regulatory system</keyword>
<name>A0A1I3BNQ5_9EURY</name>
<dbReference type="Proteomes" id="UP000323537">
    <property type="component" value="Unassembled WGS sequence"/>
</dbReference>
<dbReference type="GO" id="GO:0000155">
    <property type="term" value="F:phosphorelay sensor kinase activity"/>
    <property type="evidence" value="ECO:0007669"/>
    <property type="project" value="InterPro"/>
</dbReference>
<evidence type="ECO:0000256" key="8">
    <source>
        <dbReference type="SAM" id="MobiDB-lite"/>
    </source>
</evidence>
<dbReference type="InterPro" id="IPR036097">
    <property type="entry name" value="HisK_dim/P_sf"/>
</dbReference>
<reference evidence="11 12" key="1">
    <citation type="submission" date="2016-10" db="EMBL/GenBank/DDBJ databases">
        <authorList>
            <person name="Varghese N."/>
            <person name="Submissions S."/>
        </authorList>
    </citation>
    <scope>NUCLEOTIDE SEQUENCE [LARGE SCALE GENOMIC DNA]</scope>
    <source>
        <strain evidence="11 12">CGMCC 1.6377</strain>
    </source>
</reference>
<evidence type="ECO:0000256" key="9">
    <source>
        <dbReference type="SAM" id="Phobius"/>
    </source>
</evidence>
<dbReference type="EMBL" id="FOPZ01000014">
    <property type="protein sequence ID" value="SFH63915.1"/>
    <property type="molecule type" value="Genomic_DNA"/>
</dbReference>
<dbReference type="CDD" id="cd00075">
    <property type="entry name" value="HATPase"/>
    <property type="match status" value="1"/>
</dbReference>
<organism evidence="11 12">
    <name type="scientific">Halorubrum aquaticum</name>
    <dbReference type="NCBI Taxonomy" id="387340"/>
    <lineage>
        <taxon>Archaea</taxon>
        <taxon>Methanobacteriati</taxon>
        <taxon>Methanobacteriota</taxon>
        <taxon>Stenosarchaea group</taxon>
        <taxon>Halobacteria</taxon>
        <taxon>Halobacteriales</taxon>
        <taxon>Haloferacaceae</taxon>
        <taxon>Halorubrum</taxon>
    </lineage>
</organism>
<sequence length="405" mass="43827">MDASSSTGRDPASPGRNSPFALLFAAVGVLCLVVGTGLAVDAVRGGGSALVAFLDIVFFWIPGVTFVYAGYWLPRSEIPRHYYPRIVAWTFGGVIVMYGFIVLRDLHPGVTVEWSIGTQAIGLTIGSVSGFLMGVQRSKTTRRTEQLEERTRELEENERELERQNAQLERFASVVSHDLRNPLSVARGNLELVRDEYDGDRLVAVADAHARMEALIDDLLTLARQGEAIDATEATDLAEVSRVCWEQVSTDGATLSIDEPPTVMADRDRLRQLLENLFRNGVEHGRSRDGDAVSRDDENPPGEFSNHSTDSRASPDDGIERGGGTTITVGGLEGGFYVADDGPGIPESERDRVFDGGYSTAEQGTGFGLAIVAEIAEAHGWEVRVVESADGGARFEITGVEVVRA</sequence>
<dbReference type="OrthoDB" id="8127at2157"/>
<feature type="compositionally biased region" description="Basic and acidic residues" evidence="8">
    <location>
        <begin position="284"/>
        <end position="298"/>
    </location>
</feature>
<dbReference type="PANTHER" id="PTHR43711:SF1">
    <property type="entry name" value="HISTIDINE KINASE 1"/>
    <property type="match status" value="1"/>
</dbReference>
<evidence type="ECO:0000313" key="12">
    <source>
        <dbReference type="Proteomes" id="UP000323537"/>
    </source>
</evidence>
<evidence type="ECO:0000313" key="11">
    <source>
        <dbReference type="EMBL" id="SFH63915.1"/>
    </source>
</evidence>
<protein>
    <recommendedName>
        <fullName evidence="2">histidine kinase</fullName>
        <ecNumber evidence="2">2.7.13.3</ecNumber>
    </recommendedName>
</protein>
<evidence type="ECO:0000256" key="1">
    <source>
        <dbReference type="ARBA" id="ARBA00000085"/>
    </source>
</evidence>
<dbReference type="Pfam" id="PF00512">
    <property type="entry name" value="HisKA"/>
    <property type="match status" value="1"/>
</dbReference>
<dbReference type="PRINTS" id="PR00344">
    <property type="entry name" value="BCTRLSENSOR"/>
</dbReference>
<dbReference type="AlphaFoldDB" id="A0A1I3BNQ5"/>
<keyword evidence="9" id="KW-0812">Transmembrane</keyword>
<evidence type="ECO:0000256" key="4">
    <source>
        <dbReference type="ARBA" id="ARBA00022679"/>
    </source>
</evidence>